<keyword evidence="1" id="KW-0175">Coiled coil</keyword>
<reference evidence="2" key="1">
    <citation type="submission" date="2021-06" db="EMBL/GenBank/DDBJ databases">
        <authorList>
            <person name="Hodson N. C."/>
            <person name="Mongue J. A."/>
            <person name="Jaron S. K."/>
        </authorList>
    </citation>
    <scope>NUCLEOTIDE SEQUENCE</scope>
</reference>
<dbReference type="EMBL" id="CAJVCH010568207">
    <property type="protein sequence ID" value="CAG7833038.1"/>
    <property type="molecule type" value="Genomic_DNA"/>
</dbReference>
<accession>A0A8J2PJN0</accession>
<protein>
    <submittedName>
        <fullName evidence="2">Uncharacterized protein</fullName>
    </submittedName>
</protein>
<feature type="coiled-coil region" evidence="1">
    <location>
        <begin position="149"/>
        <end position="179"/>
    </location>
</feature>
<name>A0A8J2PJN0_9HEXA</name>
<dbReference type="AlphaFoldDB" id="A0A8J2PJN0"/>
<dbReference type="Proteomes" id="UP000708208">
    <property type="component" value="Unassembled WGS sequence"/>
</dbReference>
<proteinExistence type="predicted"/>
<evidence type="ECO:0000313" key="2">
    <source>
        <dbReference type="EMBL" id="CAG7833038.1"/>
    </source>
</evidence>
<gene>
    <name evidence="2" type="ORF">AFUS01_LOCUS42690</name>
</gene>
<evidence type="ECO:0000313" key="3">
    <source>
        <dbReference type="Proteomes" id="UP000708208"/>
    </source>
</evidence>
<feature type="coiled-coil region" evidence="1">
    <location>
        <begin position="88"/>
        <end position="115"/>
    </location>
</feature>
<keyword evidence="3" id="KW-1185">Reference proteome</keyword>
<organism evidence="2 3">
    <name type="scientific">Allacma fusca</name>
    <dbReference type="NCBI Taxonomy" id="39272"/>
    <lineage>
        <taxon>Eukaryota</taxon>
        <taxon>Metazoa</taxon>
        <taxon>Ecdysozoa</taxon>
        <taxon>Arthropoda</taxon>
        <taxon>Hexapoda</taxon>
        <taxon>Collembola</taxon>
        <taxon>Symphypleona</taxon>
        <taxon>Sminthuridae</taxon>
        <taxon>Allacma</taxon>
    </lineage>
</organism>
<sequence length="239" mass="27037">MNSSGNHPYITVAVGNDVVSKARASTRNRVKQSLTETMATFSRPKTIVNYMKDRVAAVRDRDVRDAVDSTKSQLAEVMESVYFTENALLETRRQLDAVMRERDRLQAENSQLRQDLLFKKDGSNSGCCKQLDFVTKDRAHLQLVNNQLRKELLNTLDELVSSLAEANRAQKRLAELESRMKPGLSRSDAILKSRVLPLGTAAFDKVSSTNQLEAPMTEIRVDFNKKISTYRKMSESDAY</sequence>
<evidence type="ECO:0000256" key="1">
    <source>
        <dbReference type="SAM" id="Coils"/>
    </source>
</evidence>
<comment type="caution">
    <text evidence="2">The sequence shown here is derived from an EMBL/GenBank/DDBJ whole genome shotgun (WGS) entry which is preliminary data.</text>
</comment>